<name>A0A1V5SZV3_9BACT</name>
<dbReference type="CDD" id="cd02218">
    <property type="entry name" value="cupin_PGI"/>
    <property type="match status" value="1"/>
</dbReference>
<dbReference type="GO" id="GO:0004347">
    <property type="term" value="F:glucose-6-phosphate isomerase activity"/>
    <property type="evidence" value="ECO:0007669"/>
    <property type="project" value="UniProtKB-EC"/>
</dbReference>
<evidence type="ECO:0000256" key="6">
    <source>
        <dbReference type="ARBA" id="ARBA00023152"/>
    </source>
</evidence>
<sequence>MKPYNVVINFESGTLDPGKRIIRKVSDVKNMFYDTQAAEELIQKGDPLVYEVIYADVPEEQGHLGHCTTIIYPGKIGNEYFLTKGHYHEKLSTAEIYFCLRGQGRLIMESTDGDCEVLEMFPGSASYIPPNWSHRTMNVGNELLVFYCIFPADAGHDYATIEEQGYPKLVVEIDGKVTVIDNPKRKNK</sequence>
<comment type="caution">
    <text evidence="9">The sequence shown here is derived from an EMBL/GenBank/DDBJ whole genome shotgun (WGS) entry which is preliminary data.</text>
</comment>
<protein>
    <recommendedName>
        <fullName evidence="3">glucose-6-phosphate isomerase</fullName>
        <ecNumber evidence="3">5.3.1.9</ecNumber>
    </recommendedName>
</protein>
<dbReference type="GO" id="GO:0046872">
    <property type="term" value="F:metal ion binding"/>
    <property type="evidence" value="ECO:0007669"/>
    <property type="project" value="UniProtKB-KW"/>
</dbReference>
<dbReference type="InterPro" id="IPR011051">
    <property type="entry name" value="RmlC_Cupin_sf"/>
</dbReference>
<dbReference type="EMBL" id="MWBQ01000051">
    <property type="protein sequence ID" value="OQA59502.1"/>
    <property type="molecule type" value="Genomic_DNA"/>
</dbReference>
<dbReference type="InterPro" id="IPR014710">
    <property type="entry name" value="RmlC-like_jellyroll"/>
</dbReference>
<dbReference type="InterPro" id="IPR051610">
    <property type="entry name" value="GPI/OXD"/>
</dbReference>
<evidence type="ECO:0000313" key="9">
    <source>
        <dbReference type="EMBL" id="OQA59502.1"/>
    </source>
</evidence>
<evidence type="ECO:0000256" key="2">
    <source>
        <dbReference type="ARBA" id="ARBA00006542"/>
    </source>
</evidence>
<comment type="similarity">
    <text evidence="2">Belongs to the archaeal-type GPI family.</text>
</comment>
<gene>
    <name evidence="9" type="ORF">BWY41_00849</name>
</gene>
<dbReference type="Proteomes" id="UP000485569">
    <property type="component" value="Unassembled WGS sequence"/>
</dbReference>
<evidence type="ECO:0000256" key="7">
    <source>
        <dbReference type="ARBA" id="ARBA00029321"/>
    </source>
</evidence>
<comment type="pathway">
    <text evidence="1">Carbohydrate degradation; glycolysis; D-glyceraldehyde 3-phosphate and glycerone phosphate from D-glucose: step 2/4.</text>
</comment>
<dbReference type="SUPFAM" id="SSF51182">
    <property type="entry name" value="RmlC-like cupins"/>
    <property type="match status" value="1"/>
</dbReference>
<evidence type="ECO:0000256" key="3">
    <source>
        <dbReference type="ARBA" id="ARBA00011952"/>
    </source>
</evidence>
<organism evidence="9">
    <name type="scientific">Candidatus Atribacter allofermentans</name>
    <dbReference type="NCBI Taxonomy" id="1852833"/>
    <lineage>
        <taxon>Bacteria</taxon>
        <taxon>Pseudomonadati</taxon>
        <taxon>Atribacterota</taxon>
        <taxon>Atribacteria</taxon>
        <taxon>Atribacterales</taxon>
        <taxon>Atribacteraceae</taxon>
        <taxon>Atribacter</taxon>
    </lineage>
</organism>
<evidence type="ECO:0000256" key="5">
    <source>
        <dbReference type="ARBA" id="ARBA00022723"/>
    </source>
</evidence>
<dbReference type="Pfam" id="PF06560">
    <property type="entry name" value="GPI"/>
    <property type="match status" value="1"/>
</dbReference>
<dbReference type="EC" id="5.3.1.9" evidence="3"/>
<reference evidence="9" key="1">
    <citation type="submission" date="2017-02" db="EMBL/GenBank/DDBJ databases">
        <title>Delving into the versatile metabolic prowess of the omnipresent phylum Bacteroidetes.</title>
        <authorList>
            <person name="Nobu M.K."/>
            <person name="Mei R."/>
            <person name="Narihiro T."/>
            <person name="Kuroda K."/>
            <person name="Liu W.-T."/>
        </authorList>
    </citation>
    <scope>NUCLEOTIDE SEQUENCE</scope>
    <source>
        <strain evidence="9">ADurb.Bin276</strain>
    </source>
</reference>
<dbReference type="GO" id="GO:0006094">
    <property type="term" value="P:gluconeogenesis"/>
    <property type="evidence" value="ECO:0007669"/>
    <property type="project" value="UniProtKB-KW"/>
</dbReference>
<dbReference type="PANTHER" id="PTHR35848:SF6">
    <property type="entry name" value="CUPIN TYPE-2 DOMAIN-CONTAINING PROTEIN"/>
    <property type="match status" value="1"/>
</dbReference>
<dbReference type="Gene3D" id="2.60.120.10">
    <property type="entry name" value="Jelly Rolls"/>
    <property type="match status" value="1"/>
</dbReference>
<evidence type="ECO:0000259" key="8">
    <source>
        <dbReference type="Pfam" id="PF06560"/>
    </source>
</evidence>
<comment type="catalytic activity">
    <reaction evidence="7">
        <text>alpha-D-glucose 6-phosphate = beta-D-fructose 6-phosphate</text>
        <dbReference type="Rhea" id="RHEA:11816"/>
        <dbReference type="ChEBI" id="CHEBI:57634"/>
        <dbReference type="ChEBI" id="CHEBI:58225"/>
        <dbReference type="EC" id="5.3.1.9"/>
    </reaction>
</comment>
<feature type="domain" description="Glucose-6-phosphate isomerase prokaryote" evidence="8">
    <location>
        <begin position="23"/>
        <end position="172"/>
    </location>
</feature>
<proteinExistence type="inferred from homology"/>
<evidence type="ECO:0000256" key="1">
    <source>
        <dbReference type="ARBA" id="ARBA00004926"/>
    </source>
</evidence>
<dbReference type="PANTHER" id="PTHR35848">
    <property type="entry name" value="OXALATE-BINDING PROTEIN"/>
    <property type="match status" value="1"/>
</dbReference>
<keyword evidence="4" id="KW-0312">Gluconeogenesis</keyword>
<dbReference type="GO" id="GO:0006096">
    <property type="term" value="P:glycolytic process"/>
    <property type="evidence" value="ECO:0007669"/>
    <property type="project" value="UniProtKB-UniPathway"/>
</dbReference>
<dbReference type="GO" id="GO:0005737">
    <property type="term" value="C:cytoplasm"/>
    <property type="evidence" value="ECO:0007669"/>
    <property type="project" value="InterPro"/>
</dbReference>
<evidence type="ECO:0000256" key="4">
    <source>
        <dbReference type="ARBA" id="ARBA00022432"/>
    </source>
</evidence>
<keyword evidence="9" id="KW-0413">Isomerase</keyword>
<dbReference type="InterPro" id="IPR010551">
    <property type="entry name" value="G6P_isomerase_prok"/>
</dbReference>
<keyword evidence="6" id="KW-0324">Glycolysis</keyword>
<accession>A0A1V5SZV3</accession>
<dbReference type="AlphaFoldDB" id="A0A1V5SZV3"/>
<dbReference type="UniPathway" id="UPA00109">
    <property type="reaction ID" value="UER00181"/>
</dbReference>
<keyword evidence="5" id="KW-0479">Metal-binding</keyword>